<keyword evidence="3" id="KW-1185">Reference proteome</keyword>
<comment type="caution">
    <text evidence="2">The sequence shown here is derived from an EMBL/GenBank/DDBJ whole genome shotgun (WGS) entry which is preliminary data.</text>
</comment>
<dbReference type="Proteomes" id="UP000601223">
    <property type="component" value="Unassembled WGS sequence"/>
</dbReference>
<keyword evidence="1" id="KW-0812">Transmembrane</keyword>
<reference evidence="2 3" key="1">
    <citation type="submission" date="2021-01" db="EMBL/GenBank/DDBJ databases">
        <title>Whole genome shotgun sequence of Catellatospora bangladeshensis NBRC 107357.</title>
        <authorList>
            <person name="Komaki H."/>
            <person name="Tamura T."/>
        </authorList>
    </citation>
    <scope>NUCLEOTIDE SEQUENCE [LARGE SCALE GENOMIC DNA]</scope>
    <source>
        <strain evidence="2 3">NBRC 107357</strain>
    </source>
</reference>
<name>A0A8J3NMA4_9ACTN</name>
<feature type="transmembrane region" description="Helical" evidence="1">
    <location>
        <begin position="129"/>
        <end position="153"/>
    </location>
</feature>
<feature type="transmembrane region" description="Helical" evidence="1">
    <location>
        <begin position="63"/>
        <end position="89"/>
    </location>
</feature>
<feature type="transmembrane region" description="Helical" evidence="1">
    <location>
        <begin position="165"/>
        <end position="186"/>
    </location>
</feature>
<accession>A0A8J3NMA4</accession>
<protein>
    <submittedName>
        <fullName evidence="2">Uncharacterized protein</fullName>
    </submittedName>
</protein>
<sequence length="601" mass="66289">MKLSASTRNLCAGVYLDSRFAQRVLLDAYADRSRHVAPSFGFDVAQVALHARRAWLIDSAQHVVLVGAILLIGAAPVVVVLAGGMIMIWHILHQLRLIAVDFGRYLRDRPGWGDLVGFRVRLSVVAMKSLVTTAVVLLALFVALGGSAVAAVWQPGKEATALVDVASSAVLVIVAATIAVLIGAAMRQAALHMLMEEDAAPARRLNRRMTYLQEAQRSRITFYSGYRPFVGSGEEIATWAFPLRLIKRQDDLSGTTQRLSEAEREEEFLPFGSEELMRRIRAELEGLRAEVDEILIPDYWPVDETKLPGLVVNDRLYVVESAADGISPIVDDAIAAARADPTGPARHYLACVVEGWGGETVTSVFVTASLQGRTLYLEFSVWALLPTRPDFHLSVGHGWRAVWSHTRLALRRLGNLPDEIQRVPGDLWSAVPYAFRTLVSLGRTGPRDDSRRSGTRFSVREDGAISRYVAAIAARQPKDMVSHHQRDVLLIVEADAATERAALRAVREADRLNRQAARAVNYFQMHDVKRHWKVLERRLLAAVLDFLDDMGFDTDEYVNRATTVLNHTGNLFVGPTNAQGAHFGSGDVHYSQQAPTGGSQQ</sequence>
<evidence type="ECO:0000256" key="1">
    <source>
        <dbReference type="SAM" id="Phobius"/>
    </source>
</evidence>
<evidence type="ECO:0000313" key="2">
    <source>
        <dbReference type="EMBL" id="GIF85885.1"/>
    </source>
</evidence>
<organism evidence="2 3">
    <name type="scientific">Catellatospora bangladeshensis</name>
    <dbReference type="NCBI Taxonomy" id="310355"/>
    <lineage>
        <taxon>Bacteria</taxon>
        <taxon>Bacillati</taxon>
        <taxon>Actinomycetota</taxon>
        <taxon>Actinomycetes</taxon>
        <taxon>Micromonosporales</taxon>
        <taxon>Micromonosporaceae</taxon>
        <taxon>Catellatospora</taxon>
    </lineage>
</organism>
<gene>
    <name evidence="2" type="ORF">Cba03nite_72340</name>
</gene>
<proteinExistence type="predicted"/>
<dbReference type="RefSeq" id="WP_203756411.1">
    <property type="nucleotide sequence ID" value="NZ_BONF01000054.1"/>
</dbReference>
<keyword evidence="1" id="KW-0472">Membrane</keyword>
<keyword evidence="1" id="KW-1133">Transmembrane helix</keyword>
<dbReference type="EMBL" id="BONF01000054">
    <property type="protein sequence ID" value="GIF85885.1"/>
    <property type="molecule type" value="Genomic_DNA"/>
</dbReference>
<evidence type="ECO:0000313" key="3">
    <source>
        <dbReference type="Proteomes" id="UP000601223"/>
    </source>
</evidence>
<dbReference type="AlphaFoldDB" id="A0A8J3NMA4"/>